<accession>A0A378XEQ5</accession>
<dbReference type="Proteomes" id="UP000594903">
    <property type="component" value="Chromosome"/>
</dbReference>
<proteinExistence type="inferred from homology"/>
<evidence type="ECO:0000256" key="11">
    <source>
        <dbReference type="ARBA" id="ARBA00023136"/>
    </source>
</evidence>
<dbReference type="GO" id="GO:0015886">
    <property type="term" value="P:heme transport"/>
    <property type="evidence" value="ECO:0007669"/>
    <property type="project" value="InterPro"/>
</dbReference>
<keyword evidence="10 12" id="KW-1133">Transmembrane helix</keyword>
<dbReference type="OrthoDB" id="9815607at2"/>
<name>A0A378XEQ5_9BURK</name>
<evidence type="ECO:0000313" key="16">
    <source>
        <dbReference type="Proteomes" id="UP000594903"/>
    </source>
</evidence>
<organism evidence="14 15">
    <name type="scientific">Oligella ureolytica</name>
    <dbReference type="NCBI Taxonomy" id="90244"/>
    <lineage>
        <taxon>Bacteria</taxon>
        <taxon>Pseudomonadati</taxon>
        <taxon>Pseudomonadota</taxon>
        <taxon>Betaproteobacteria</taxon>
        <taxon>Burkholderiales</taxon>
        <taxon>Alcaligenaceae</taxon>
        <taxon>Oligella</taxon>
    </lineage>
</organism>
<dbReference type="InterPro" id="IPR007078">
    <property type="entry name" value="Haem_export_protD_CcmD"/>
</dbReference>
<dbReference type="EMBL" id="CP065725">
    <property type="protein sequence ID" value="QPT41117.1"/>
    <property type="molecule type" value="Genomic_DNA"/>
</dbReference>
<evidence type="ECO:0000256" key="10">
    <source>
        <dbReference type="ARBA" id="ARBA00022989"/>
    </source>
</evidence>
<evidence type="ECO:0000256" key="8">
    <source>
        <dbReference type="ARBA" id="ARBA00022692"/>
    </source>
</evidence>
<dbReference type="Proteomes" id="UP000254603">
    <property type="component" value="Unassembled WGS sequence"/>
</dbReference>
<evidence type="ECO:0000256" key="2">
    <source>
        <dbReference type="ARBA" id="ARBA00004377"/>
    </source>
</evidence>
<comment type="function">
    <text evidence="1 12">Required for the export of heme to the periplasm for the biogenesis of c-type cytochromes.</text>
</comment>
<dbReference type="RefSeq" id="WP_018575696.1">
    <property type="nucleotide sequence ID" value="NZ_CP065725.1"/>
</dbReference>
<evidence type="ECO:0000256" key="12">
    <source>
        <dbReference type="RuleBase" id="RU363101"/>
    </source>
</evidence>
<evidence type="ECO:0000256" key="7">
    <source>
        <dbReference type="ARBA" id="ARBA00022519"/>
    </source>
</evidence>
<protein>
    <recommendedName>
        <fullName evidence="4 12">Heme exporter protein D</fullName>
    </recommendedName>
</protein>
<reference evidence="14 15" key="1">
    <citation type="submission" date="2018-06" db="EMBL/GenBank/DDBJ databases">
        <authorList>
            <consortium name="Pathogen Informatics"/>
            <person name="Doyle S."/>
        </authorList>
    </citation>
    <scope>NUCLEOTIDE SEQUENCE [LARGE SCALE GENOMIC DNA]</scope>
    <source>
        <strain evidence="14 15">NCTC11997</strain>
    </source>
</reference>
<dbReference type="STRING" id="1122619.GCA_000373745_02517"/>
<keyword evidence="7 12" id="KW-0997">Cell inner membrane</keyword>
<keyword evidence="8 12" id="KW-0812">Transmembrane</keyword>
<evidence type="ECO:0000256" key="9">
    <source>
        <dbReference type="ARBA" id="ARBA00022748"/>
    </source>
</evidence>
<evidence type="ECO:0000313" key="15">
    <source>
        <dbReference type="Proteomes" id="UP000254603"/>
    </source>
</evidence>
<gene>
    <name evidence="13" type="primary">ccmD</name>
    <name evidence="13" type="ORF">I6G29_06190</name>
    <name evidence="14" type="ORF">NCTC11997_01294</name>
</gene>
<sequence length="61" mass="7269">MYWQSFNEFLAMDGHGVYVWSVFFLTVLLVLGELFSLRQLKQKTVKRFRRIRLLASKKGSK</sequence>
<keyword evidence="9 12" id="KW-0201">Cytochrome c-type biogenesis</keyword>
<keyword evidence="5 12" id="KW-0813">Transport</keyword>
<keyword evidence="16" id="KW-1185">Reference proteome</keyword>
<evidence type="ECO:0000256" key="3">
    <source>
        <dbReference type="ARBA" id="ARBA00008741"/>
    </source>
</evidence>
<reference evidence="13 16" key="2">
    <citation type="submission" date="2020-12" db="EMBL/GenBank/DDBJ databases">
        <title>FDA dAtabase for Regulatory Grade micrObial Sequences (FDA-ARGOS): Supporting development and validation of Infectious Disease Dx tests.</title>
        <authorList>
            <person name="Sproer C."/>
            <person name="Gronow S."/>
            <person name="Severitt S."/>
            <person name="Schroder I."/>
            <person name="Tallon L."/>
            <person name="Sadzewicz L."/>
            <person name="Zhao X."/>
            <person name="Boylan J."/>
            <person name="Ott S."/>
            <person name="Bowen H."/>
            <person name="Vavikolanu K."/>
            <person name="Mehta A."/>
            <person name="Aluvathingal J."/>
            <person name="Nadendla S."/>
            <person name="Lowell S."/>
            <person name="Myers T."/>
            <person name="Yan Y."/>
            <person name="Sichtig H."/>
        </authorList>
    </citation>
    <scope>NUCLEOTIDE SEQUENCE [LARGE SCALE GENOMIC DNA]</scope>
    <source>
        <strain evidence="13 16">FDAARGOS_872</strain>
    </source>
</reference>
<dbReference type="AlphaFoldDB" id="A0A378XEQ5"/>
<evidence type="ECO:0000313" key="13">
    <source>
        <dbReference type="EMBL" id="QPT41117.1"/>
    </source>
</evidence>
<evidence type="ECO:0000313" key="14">
    <source>
        <dbReference type="EMBL" id="SUA53749.1"/>
    </source>
</evidence>
<dbReference type="GO" id="GO:0005886">
    <property type="term" value="C:plasma membrane"/>
    <property type="evidence" value="ECO:0007669"/>
    <property type="project" value="UniProtKB-SubCell"/>
</dbReference>
<dbReference type="NCBIfam" id="TIGR03141">
    <property type="entry name" value="cytochro_ccmD"/>
    <property type="match status" value="1"/>
</dbReference>
<dbReference type="EMBL" id="UGSB01000001">
    <property type="protein sequence ID" value="SUA53749.1"/>
    <property type="molecule type" value="Genomic_DNA"/>
</dbReference>
<evidence type="ECO:0000256" key="1">
    <source>
        <dbReference type="ARBA" id="ARBA00002442"/>
    </source>
</evidence>
<keyword evidence="11 12" id="KW-0472">Membrane</keyword>
<dbReference type="GO" id="GO:0017004">
    <property type="term" value="P:cytochrome complex assembly"/>
    <property type="evidence" value="ECO:0007669"/>
    <property type="project" value="UniProtKB-KW"/>
</dbReference>
<dbReference type="Pfam" id="PF04995">
    <property type="entry name" value="CcmD"/>
    <property type="match status" value="1"/>
</dbReference>
<evidence type="ECO:0000256" key="4">
    <source>
        <dbReference type="ARBA" id="ARBA00016461"/>
    </source>
</evidence>
<comment type="subcellular location">
    <subcellularLocation>
        <location evidence="2 12">Cell inner membrane</location>
        <topology evidence="2 12">Single-pass membrane protein</topology>
    </subcellularLocation>
</comment>
<feature type="transmembrane region" description="Helical" evidence="12">
    <location>
        <begin position="17"/>
        <end position="37"/>
    </location>
</feature>
<evidence type="ECO:0000256" key="6">
    <source>
        <dbReference type="ARBA" id="ARBA00022475"/>
    </source>
</evidence>
<keyword evidence="6 12" id="KW-1003">Cell membrane</keyword>
<comment type="similarity">
    <text evidence="3 12">Belongs to the CcmD/CycX/HelD family.</text>
</comment>
<evidence type="ECO:0000256" key="5">
    <source>
        <dbReference type="ARBA" id="ARBA00022448"/>
    </source>
</evidence>